<dbReference type="EMBL" id="JBGMEG010000001">
    <property type="protein sequence ID" value="MFO3716861.1"/>
    <property type="molecule type" value="Genomic_DNA"/>
</dbReference>
<comment type="caution">
    <text evidence="1">The sequence shown here is derived from an EMBL/GenBank/DDBJ whole genome shotgun (WGS) entry which is preliminary data.</text>
</comment>
<sequence>MRKKGFTLIELLASLAICSLLTTVAVLIFSVNIKASKSAFENENSYKETNLAMMYIDNIVKSAYKIELIADTGETNFKAYVLDKSSNEISSIYFKTTVKNEQRFLMAVRDNISNKSSRDGTIRIAACDGLYLYYDGSTEVVTIILNNDTKFRQETKIYLGDRL</sequence>
<name>A0ABW9MYI6_9FIRM</name>
<dbReference type="Pfam" id="PF07963">
    <property type="entry name" value="N_methyl"/>
    <property type="match status" value="1"/>
</dbReference>
<proteinExistence type="predicted"/>
<reference evidence="1 2" key="1">
    <citation type="journal article" date="2025" name="Anaerobe">
        <title>Description of Anaerococcus kampingiae sp. nov., Anaerococcus groningensis sp. nov., Anaerococcus martiniensis sp. nov., and Anaerococcus cruorum sp. nov., isolated from human clinical specimens.</title>
        <authorList>
            <person name="Boiten K.E."/>
            <person name="Meijer J."/>
            <person name="van Wezel E.M."/>
            <person name="Veloo A.C.M."/>
        </authorList>
    </citation>
    <scope>NUCLEOTIDE SEQUENCE [LARGE SCALE GENOMIC DNA]</scope>
    <source>
        <strain evidence="1 2">ENR1011</strain>
    </source>
</reference>
<keyword evidence="2" id="KW-1185">Reference proteome</keyword>
<organism evidence="1 2">
    <name type="scientific">Anaerococcus groningensis</name>
    <dbReference type="NCBI Taxonomy" id="3115616"/>
    <lineage>
        <taxon>Bacteria</taxon>
        <taxon>Bacillati</taxon>
        <taxon>Bacillota</taxon>
        <taxon>Tissierellia</taxon>
        <taxon>Tissierellales</taxon>
        <taxon>Peptoniphilaceae</taxon>
        <taxon>Anaerococcus</taxon>
    </lineage>
</organism>
<dbReference type="RefSeq" id="WP_410023469.1">
    <property type="nucleotide sequence ID" value="NZ_JBGMEG010000001.1"/>
</dbReference>
<dbReference type="NCBIfam" id="TIGR02532">
    <property type="entry name" value="IV_pilin_GFxxxE"/>
    <property type="match status" value="1"/>
</dbReference>
<protein>
    <submittedName>
        <fullName evidence="1">Type II secretion system protein</fullName>
    </submittedName>
</protein>
<gene>
    <name evidence="1" type="ORF">AB9Q04_00670</name>
</gene>
<evidence type="ECO:0000313" key="2">
    <source>
        <dbReference type="Proteomes" id="UP001637993"/>
    </source>
</evidence>
<dbReference type="InterPro" id="IPR012902">
    <property type="entry name" value="N_methyl_site"/>
</dbReference>
<accession>A0ABW9MYI6</accession>
<evidence type="ECO:0000313" key="1">
    <source>
        <dbReference type="EMBL" id="MFO3716861.1"/>
    </source>
</evidence>
<dbReference type="Proteomes" id="UP001637993">
    <property type="component" value="Unassembled WGS sequence"/>
</dbReference>